<feature type="domain" description="CRAL-TRIO" evidence="2">
    <location>
        <begin position="104"/>
        <end position="267"/>
    </location>
</feature>
<dbReference type="InterPro" id="IPR051064">
    <property type="entry name" value="SEC14/CRAL-TRIO_domain"/>
</dbReference>
<evidence type="ECO:0000259" key="2">
    <source>
        <dbReference type="PROSITE" id="PS50191"/>
    </source>
</evidence>
<dbReference type="SUPFAM" id="SSF52087">
    <property type="entry name" value="CRAL/TRIO domain"/>
    <property type="match status" value="1"/>
</dbReference>
<dbReference type="PANTHER" id="PTHR23324:SF83">
    <property type="entry name" value="SEC14-LIKE PROTEIN 2"/>
    <property type="match status" value="1"/>
</dbReference>
<protein>
    <submittedName>
        <fullName evidence="3">SEC14-like protein 5</fullName>
    </submittedName>
</protein>
<reference evidence="3" key="1">
    <citation type="submission" date="2020-06" db="EMBL/GenBank/DDBJ databases">
        <authorList>
            <consortium name="Plant Systems Biology data submission"/>
        </authorList>
    </citation>
    <scope>NUCLEOTIDE SEQUENCE</scope>
    <source>
        <strain evidence="3">D6</strain>
    </source>
</reference>
<keyword evidence="4" id="KW-1185">Reference proteome</keyword>
<dbReference type="OrthoDB" id="1434354at2759"/>
<dbReference type="Gene3D" id="3.40.525.10">
    <property type="entry name" value="CRAL-TRIO lipid binding domain"/>
    <property type="match status" value="1"/>
</dbReference>
<gene>
    <name evidence="3" type="ORF">SEMRO_414_G138340.1</name>
</gene>
<dbReference type="CDD" id="cd00170">
    <property type="entry name" value="SEC14"/>
    <property type="match status" value="1"/>
</dbReference>
<dbReference type="Proteomes" id="UP001153069">
    <property type="component" value="Unassembled WGS sequence"/>
</dbReference>
<feature type="region of interest" description="Disordered" evidence="1">
    <location>
        <begin position="305"/>
        <end position="324"/>
    </location>
</feature>
<organism evidence="3 4">
    <name type="scientific">Seminavis robusta</name>
    <dbReference type="NCBI Taxonomy" id="568900"/>
    <lineage>
        <taxon>Eukaryota</taxon>
        <taxon>Sar</taxon>
        <taxon>Stramenopiles</taxon>
        <taxon>Ochrophyta</taxon>
        <taxon>Bacillariophyta</taxon>
        <taxon>Bacillariophyceae</taxon>
        <taxon>Bacillariophycidae</taxon>
        <taxon>Naviculales</taxon>
        <taxon>Naviculaceae</taxon>
        <taxon>Seminavis</taxon>
    </lineage>
</organism>
<sequence>MPSKSRCVMTYHDRFMSKEERWRSSRFDDMSKLWELTDIEKQKMRQFQFRVEDVDHWKNDPYELVRILKEFHGDVAMAEHILRYTVDWRKQNNMETHMERYGTPDPRFHHYPIGILEGKDKDGDPIYCNRFGSADSSGLLEEFGSDGIIDYMLFLYEYISRREFWRPYEKREGHRVKSLTAVVDLDGLDEEYIMKQDLLPLLQRMARIAQDCYAGTAKRIILVRAPPIFRAVWAMAKYYFDPHIREKMIIADLADIHEYMDPCVLPDCVFPGVGQGKSMPGFFENIHWEAGPIPSRKQAKKQLRKQKSKSLQYPRRTPSARSSKNGAVVVVSVTTTTVFKGSWDQELSGPIVQSF</sequence>
<dbReference type="InterPro" id="IPR036273">
    <property type="entry name" value="CRAL/TRIO_N_dom_sf"/>
</dbReference>
<accession>A0A9N8E0J4</accession>
<dbReference type="SUPFAM" id="SSF46938">
    <property type="entry name" value="CRAL/TRIO N-terminal domain"/>
    <property type="match status" value="1"/>
</dbReference>
<dbReference type="EMBL" id="CAICTM010000413">
    <property type="protein sequence ID" value="CAB9510005.1"/>
    <property type="molecule type" value="Genomic_DNA"/>
</dbReference>
<dbReference type="PANTHER" id="PTHR23324">
    <property type="entry name" value="SEC14 RELATED PROTEIN"/>
    <property type="match status" value="1"/>
</dbReference>
<dbReference type="SMART" id="SM00516">
    <property type="entry name" value="SEC14"/>
    <property type="match status" value="1"/>
</dbReference>
<dbReference type="InterPro" id="IPR036865">
    <property type="entry name" value="CRAL-TRIO_dom_sf"/>
</dbReference>
<dbReference type="GO" id="GO:0005737">
    <property type="term" value="C:cytoplasm"/>
    <property type="evidence" value="ECO:0007669"/>
    <property type="project" value="TreeGrafter"/>
</dbReference>
<dbReference type="PROSITE" id="PS50191">
    <property type="entry name" value="CRAL_TRIO"/>
    <property type="match status" value="1"/>
</dbReference>
<evidence type="ECO:0000313" key="4">
    <source>
        <dbReference type="Proteomes" id="UP001153069"/>
    </source>
</evidence>
<evidence type="ECO:0000256" key="1">
    <source>
        <dbReference type="SAM" id="MobiDB-lite"/>
    </source>
</evidence>
<proteinExistence type="predicted"/>
<dbReference type="InterPro" id="IPR001251">
    <property type="entry name" value="CRAL-TRIO_dom"/>
</dbReference>
<name>A0A9N8E0J4_9STRA</name>
<dbReference type="Pfam" id="PF00650">
    <property type="entry name" value="CRAL_TRIO"/>
    <property type="match status" value="1"/>
</dbReference>
<evidence type="ECO:0000313" key="3">
    <source>
        <dbReference type="EMBL" id="CAB9510005.1"/>
    </source>
</evidence>
<comment type="caution">
    <text evidence="3">The sequence shown here is derived from an EMBL/GenBank/DDBJ whole genome shotgun (WGS) entry which is preliminary data.</text>
</comment>
<dbReference type="AlphaFoldDB" id="A0A9N8E0J4"/>